<reference evidence="2 3" key="1">
    <citation type="submission" date="2016-11" db="UniProtKB">
        <authorList>
            <consortium name="WormBaseParasite"/>
        </authorList>
    </citation>
    <scope>IDENTIFICATION</scope>
</reference>
<proteinExistence type="predicted"/>
<dbReference type="WBParaSite" id="maker-uti_cns_0002590-snap-gene-0.14-mRNA-1">
    <property type="protein sequence ID" value="maker-uti_cns_0002590-snap-gene-0.14-mRNA-1"/>
    <property type="gene ID" value="maker-uti_cns_0002590-snap-gene-0.14"/>
</dbReference>
<accession>A0A1I8GNF9</accession>
<evidence type="ECO:0000313" key="2">
    <source>
        <dbReference type="WBParaSite" id="maker-uti_cns_0002161-snap-gene-0.5-mRNA-1"/>
    </source>
</evidence>
<dbReference type="AlphaFoldDB" id="A0A1I8GNF9"/>
<sequence>MQASTRLAVKRSSREAVEQRSALKLGCINAPVQSENPESSQRTFFAEQAAADTESRSQFQTTEARRSCNMISGPLLLLQVMLAAFAIQETMASPSHSALDRREYLLQSLIQSFIDQEVHYDGQRKRAAALERLVNLDVLPDGRRKRGGSISELERLLKIMEVESRGNSPIRRAAYFPPNLPLDLDVLPDGRRKRDMPDWTRIIGMNTNYDGRRRKRSNYKKSLAVYSNLRPLIAPDIIHMGKRHTDTVGGGHRRKRLLDTLVRARPIFDGKRG</sequence>
<organism evidence="1 3">
    <name type="scientific">Macrostomum lignano</name>
    <dbReference type="NCBI Taxonomy" id="282301"/>
    <lineage>
        <taxon>Eukaryota</taxon>
        <taxon>Metazoa</taxon>
        <taxon>Spiralia</taxon>
        <taxon>Lophotrochozoa</taxon>
        <taxon>Platyhelminthes</taxon>
        <taxon>Rhabditophora</taxon>
        <taxon>Macrostomorpha</taxon>
        <taxon>Macrostomida</taxon>
        <taxon>Macrostomidae</taxon>
        <taxon>Macrostomum</taxon>
    </lineage>
</organism>
<keyword evidence="1" id="KW-1185">Reference proteome</keyword>
<evidence type="ECO:0000313" key="3">
    <source>
        <dbReference type="WBParaSite" id="maker-uti_cns_0002590-snap-gene-0.14-mRNA-1"/>
    </source>
</evidence>
<protein>
    <submittedName>
        <fullName evidence="2 3">Neuropeptide</fullName>
    </submittedName>
</protein>
<dbReference type="Proteomes" id="UP000095280">
    <property type="component" value="Unplaced"/>
</dbReference>
<dbReference type="WBParaSite" id="maker-uti_cns_0002161-snap-gene-0.5-mRNA-1">
    <property type="protein sequence ID" value="maker-uti_cns_0002161-snap-gene-0.5-mRNA-1"/>
    <property type="gene ID" value="maker-uti_cns_0002161-snap-gene-0.5"/>
</dbReference>
<evidence type="ECO:0000313" key="1">
    <source>
        <dbReference type="Proteomes" id="UP000095280"/>
    </source>
</evidence>
<name>A0A1I8GNF9_9PLAT</name>